<evidence type="ECO:0000256" key="2">
    <source>
        <dbReference type="ARBA" id="ARBA00023002"/>
    </source>
</evidence>
<dbReference type="SUPFAM" id="SSF51735">
    <property type="entry name" value="NAD(P)-binding Rossmann-fold domains"/>
    <property type="match status" value="1"/>
</dbReference>
<evidence type="ECO:0000313" key="7">
    <source>
        <dbReference type="Proteomes" id="UP001519309"/>
    </source>
</evidence>
<name>A0A1B1AP34_9ACTN</name>
<dbReference type="InterPro" id="IPR002347">
    <property type="entry name" value="SDR_fam"/>
</dbReference>
<dbReference type="EMBL" id="JAGGLP010000007">
    <property type="protein sequence ID" value="MBP2050779.1"/>
    <property type="molecule type" value="Genomic_DNA"/>
</dbReference>
<dbReference type="Pfam" id="PF13561">
    <property type="entry name" value="adh_short_C2"/>
    <property type="match status" value="1"/>
</dbReference>
<reference evidence="5 7" key="2">
    <citation type="submission" date="2021-03" db="EMBL/GenBank/DDBJ databases">
        <title>Genomic Encyclopedia of Type Strains, Phase IV (KMG-IV): sequencing the most valuable type-strain genomes for metagenomic binning, comparative biology and taxonomic classification.</title>
        <authorList>
            <person name="Goeker M."/>
        </authorList>
    </citation>
    <scope>NUCLEOTIDE SEQUENCE [LARGE SCALE GENOMIC DNA]</scope>
    <source>
        <strain evidence="5 7">DSM 40499</strain>
    </source>
</reference>
<dbReference type="InterPro" id="IPR036291">
    <property type="entry name" value="NAD(P)-bd_dom_sf"/>
</dbReference>
<dbReference type="PANTHER" id="PTHR42879:SF2">
    <property type="entry name" value="3-OXOACYL-[ACYL-CARRIER-PROTEIN] REDUCTASE FABG"/>
    <property type="match status" value="1"/>
</dbReference>
<dbReference type="PRINTS" id="PR00081">
    <property type="entry name" value="GDHRDH"/>
</dbReference>
<proteinExistence type="inferred from homology"/>
<dbReference type="OrthoDB" id="9804774at2"/>
<evidence type="ECO:0000256" key="1">
    <source>
        <dbReference type="ARBA" id="ARBA00006484"/>
    </source>
</evidence>
<dbReference type="NCBIfam" id="NF009466">
    <property type="entry name" value="PRK12826.1-2"/>
    <property type="match status" value="1"/>
</dbReference>
<gene>
    <name evidence="4" type="ORF">AVL59_00705</name>
    <name evidence="5" type="ORF">J2Z21_003729</name>
</gene>
<dbReference type="PROSITE" id="PS00061">
    <property type="entry name" value="ADH_SHORT"/>
    <property type="match status" value="1"/>
</dbReference>
<comment type="similarity">
    <text evidence="1">Belongs to the short-chain dehydrogenases/reductases (SDR) family.</text>
</comment>
<dbReference type="GO" id="GO:0032787">
    <property type="term" value="P:monocarboxylic acid metabolic process"/>
    <property type="evidence" value="ECO:0007669"/>
    <property type="project" value="UniProtKB-ARBA"/>
</dbReference>
<accession>A0A1B1AP34</accession>
<dbReference type="SMART" id="SM00822">
    <property type="entry name" value="PKS_KR"/>
    <property type="match status" value="1"/>
</dbReference>
<sequence>MSRTVLITGGNRGIGLATARAFAAQGDKVAVTHRTGEPPEGLFGVRCDVTDPESVRRAVEQVRIQHGPIEVLVSNAGITRDQLLVAMEDTDFRAVVETNLLSAVGVVKEVVPDMIKARWGRVVLVSSVGALAGAPGQTNYAASKAGLIGFGRSLALEVGRRNITVNVVTPGLIETDMVKDVTDARRDHLLSQTSLFRAGRPEEVAGVIRFLASDDASYVTSGVIPVTGGLGVGH</sequence>
<evidence type="ECO:0000313" key="6">
    <source>
        <dbReference type="Proteomes" id="UP000092659"/>
    </source>
</evidence>
<dbReference type="GO" id="GO:0004316">
    <property type="term" value="F:3-oxoacyl-[acyl-carrier-protein] reductase (NADPH) activity"/>
    <property type="evidence" value="ECO:0007669"/>
    <property type="project" value="UniProtKB-EC"/>
</dbReference>
<keyword evidence="2 5" id="KW-0560">Oxidoreductase</keyword>
<dbReference type="InterPro" id="IPR057326">
    <property type="entry name" value="KR_dom"/>
</dbReference>
<evidence type="ECO:0000313" key="4">
    <source>
        <dbReference type="EMBL" id="ANP48285.1"/>
    </source>
</evidence>
<evidence type="ECO:0000259" key="3">
    <source>
        <dbReference type="SMART" id="SM00822"/>
    </source>
</evidence>
<keyword evidence="7" id="KW-1185">Reference proteome</keyword>
<protein>
    <submittedName>
        <fullName evidence="5">3-oxoacyl-[acyl-carrier protein] reductase</fullName>
        <ecNumber evidence="5">1.1.1.100</ecNumber>
    </submittedName>
    <submittedName>
        <fullName evidence="4">Beta-ketoacyl-ACP reductase</fullName>
    </submittedName>
</protein>
<dbReference type="EMBL" id="CP016279">
    <property type="protein sequence ID" value="ANP48285.1"/>
    <property type="molecule type" value="Genomic_DNA"/>
</dbReference>
<dbReference type="PANTHER" id="PTHR42879">
    <property type="entry name" value="3-OXOACYL-(ACYL-CARRIER-PROTEIN) REDUCTASE"/>
    <property type="match status" value="1"/>
</dbReference>
<reference evidence="4 6" key="1">
    <citation type="submission" date="2016-06" db="EMBL/GenBank/DDBJ databases">
        <title>Complete genome sequence of Streptomyces griseochromogenes ATCC 14511, the Blasticidin S producer.</title>
        <authorList>
            <person name="Wu L."/>
        </authorList>
    </citation>
    <scope>NUCLEOTIDE SEQUENCE [LARGE SCALE GENOMIC DNA]</scope>
    <source>
        <strain evidence="4 6">ATCC 14511</strain>
    </source>
</reference>
<dbReference type="Gene3D" id="3.40.50.720">
    <property type="entry name" value="NAD(P)-binding Rossmann-like Domain"/>
    <property type="match status" value="1"/>
</dbReference>
<dbReference type="STRING" id="68214.AVL59_00705"/>
<dbReference type="InterPro" id="IPR050259">
    <property type="entry name" value="SDR"/>
</dbReference>
<dbReference type="PRINTS" id="PR00080">
    <property type="entry name" value="SDRFAMILY"/>
</dbReference>
<feature type="domain" description="Ketoreductase" evidence="3">
    <location>
        <begin position="3"/>
        <end position="181"/>
    </location>
</feature>
<dbReference type="AlphaFoldDB" id="A0A1B1AP34"/>
<dbReference type="RefSeq" id="WP_067299271.1">
    <property type="nucleotide sequence ID" value="NZ_CP016279.1"/>
</dbReference>
<dbReference type="Proteomes" id="UP000092659">
    <property type="component" value="Chromosome"/>
</dbReference>
<organism evidence="4 6">
    <name type="scientific">Streptomyces griseochromogenes</name>
    <dbReference type="NCBI Taxonomy" id="68214"/>
    <lineage>
        <taxon>Bacteria</taxon>
        <taxon>Bacillati</taxon>
        <taxon>Actinomycetota</taxon>
        <taxon>Actinomycetes</taxon>
        <taxon>Kitasatosporales</taxon>
        <taxon>Streptomycetaceae</taxon>
        <taxon>Streptomyces</taxon>
    </lineage>
</organism>
<dbReference type="InterPro" id="IPR020904">
    <property type="entry name" value="Sc_DH/Rdtase_CS"/>
</dbReference>
<dbReference type="KEGG" id="sgs:AVL59_00705"/>
<dbReference type="EC" id="1.1.1.100" evidence="5"/>
<evidence type="ECO:0000313" key="5">
    <source>
        <dbReference type="EMBL" id="MBP2050779.1"/>
    </source>
</evidence>
<dbReference type="FunFam" id="3.40.50.720:FF:000173">
    <property type="entry name" value="3-oxoacyl-[acyl-carrier protein] reductase"/>
    <property type="match status" value="1"/>
</dbReference>
<dbReference type="Proteomes" id="UP001519309">
    <property type="component" value="Unassembled WGS sequence"/>
</dbReference>